<gene>
    <name evidence="4" type="ORF">RN79_04770</name>
</gene>
<reference evidence="4 5" key="1">
    <citation type="submission" date="2014-12" db="EMBL/GenBank/DDBJ databases">
        <title>Partial genome sequence of Streptococcus constellatus KCOM 1650 (= ChDC B144).</title>
        <authorList>
            <person name="Kook J.-K."/>
            <person name="Park S.-N."/>
            <person name="Lim Y.K."/>
            <person name="Jo E."/>
        </authorList>
    </citation>
    <scope>NUCLEOTIDE SEQUENCE [LARGE SCALE GENOMIC DNA]</scope>
    <source>
        <strain evidence="4 5">KCOM 1650</strain>
    </source>
</reference>
<evidence type="ECO:0000313" key="4">
    <source>
        <dbReference type="EMBL" id="KIC78883.1"/>
    </source>
</evidence>
<evidence type="ECO:0000313" key="5">
    <source>
        <dbReference type="Proteomes" id="UP000031339"/>
    </source>
</evidence>
<evidence type="ECO:0000256" key="2">
    <source>
        <dbReference type="SAM" id="Phobius"/>
    </source>
</evidence>
<feature type="domain" description="CAAX prenyl protease 2/Lysostaphin resistance protein A-like" evidence="3">
    <location>
        <begin position="123"/>
        <end position="216"/>
    </location>
</feature>
<dbReference type="STRING" id="862969.SCI_1344"/>
<dbReference type="GeneID" id="57844494"/>
<comment type="caution">
    <text evidence="4">The sequence shown here is derived from an EMBL/GenBank/DDBJ whole genome shotgun (WGS) entry which is preliminary data.</text>
</comment>
<feature type="transmembrane region" description="Helical" evidence="2">
    <location>
        <begin position="88"/>
        <end position="114"/>
    </location>
</feature>
<protein>
    <submittedName>
        <fullName evidence="4">CAAX protease</fullName>
    </submittedName>
</protein>
<dbReference type="RefSeq" id="WP_003068543.1">
    <property type="nucleotide sequence ID" value="NZ_CAJPUH010000006.1"/>
</dbReference>
<dbReference type="PANTHER" id="PTHR39430:SF1">
    <property type="entry name" value="PROTEASE"/>
    <property type="match status" value="1"/>
</dbReference>
<evidence type="ECO:0000259" key="3">
    <source>
        <dbReference type="Pfam" id="PF02517"/>
    </source>
</evidence>
<dbReference type="OrthoDB" id="324900at2"/>
<comment type="similarity">
    <text evidence="1">Belongs to the UPF0177 family.</text>
</comment>
<dbReference type="PANTHER" id="PTHR39430">
    <property type="entry name" value="MEMBRANE-ASSOCIATED PROTEASE-RELATED"/>
    <property type="match status" value="1"/>
</dbReference>
<dbReference type="AlphaFoldDB" id="A0A0C1HXR2"/>
<dbReference type="GO" id="GO:0080120">
    <property type="term" value="P:CAAX-box protein maturation"/>
    <property type="evidence" value="ECO:0007669"/>
    <property type="project" value="UniProtKB-ARBA"/>
</dbReference>
<feature type="transmembrane region" description="Helical" evidence="2">
    <location>
        <begin position="180"/>
        <end position="200"/>
    </location>
</feature>
<evidence type="ECO:0000256" key="1">
    <source>
        <dbReference type="ARBA" id="ARBA00009067"/>
    </source>
</evidence>
<sequence length="283" mass="30955">MGKLELNSTMLELKKSEGAGFKTFALCYLLYIAVMVIFQIIFRGSQQIVGVLAGYFAAMPVCVGFMVKVGKRSFASLGMSKEKFLLRYCAGWLVSLVMLAIVWGINILLGGVSFQFNKNFNITVFLMLLAGFVVQGFMEEFLLRSLLFTQIAVKWGMAAGIISNSIIFGLGHISNSGASAISLINTVLIGTFASLIFYYYDNVWLVSGFHSGWNFILGPVFGIIVSGFAQPTSVLLTEADMNQTILNGGRYGFEAGLPVTVISILLIVIYWVKIIRKPKAVPG</sequence>
<feature type="transmembrane region" description="Helical" evidence="2">
    <location>
        <begin position="155"/>
        <end position="174"/>
    </location>
</feature>
<feature type="transmembrane region" description="Helical" evidence="2">
    <location>
        <begin position="48"/>
        <end position="67"/>
    </location>
</feature>
<feature type="transmembrane region" description="Helical" evidence="2">
    <location>
        <begin position="251"/>
        <end position="272"/>
    </location>
</feature>
<feature type="transmembrane region" description="Helical" evidence="2">
    <location>
        <begin position="212"/>
        <end position="231"/>
    </location>
</feature>
<proteinExistence type="inferred from homology"/>
<keyword evidence="2" id="KW-0812">Transmembrane</keyword>
<dbReference type="GO" id="GO:0006508">
    <property type="term" value="P:proteolysis"/>
    <property type="evidence" value="ECO:0007669"/>
    <property type="project" value="UniProtKB-KW"/>
</dbReference>
<accession>A0A0C1HXR2</accession>
<feature type="transmembrane region" description="Helical" evidence="2">
    <location>
        <begin position="21"/>
        <end position="42"/>
    </location>
</feature>
<dbReference type="Pfam" id="PF02517">
    <property type="entry name" value="Rce1-like"/>
    <property type="match status" value="1"/>
</dbReference>
<dbReference type="eggNOG" id="COG1266">
    <property type="taxonomic scope" value="Bacteria"/>
</dbReference>
<dbReference type="EMBL" id="JWIY01000001">
    <property type="protein sequence ID" value="KIC78883.1"/>
    <property type="molecule type" value="Genomic_DNA"/>
</dbReference>
<keyword evidence="2" id="KW-0472">Membrane</keyword>
<organism evidence="4 5">
    <name type="scientific">Streptococcus constellatus</name>
    <dbReference type="NCBI Taxonomy" id="76860"/>
    <lineage>
        <taxon>Bacteria</taxon>
        <taxon>Bacillati</taxon>
        <taxon>Bacillota</taxon>
        <taxon>Bacilli</taxon>
        <taxon>Lactobacillales</taxon>
        <taxon>Streptococcaceae</taxon>
        <taxon>Streptococcus</taxon>
        <taxon>Streptococcus anginosus group</taxon>
    </lineage>
</organism>
<keyword evidence="4" id="KW-0645">Protease</keyword>
<feature type="transmembrane region" description="Helical" evidence="2">
    <location>
        <begin position="120"/>
        <end position="143"/>
    </location>
</feature>
<keyword evidence="4" id="KW-0378">Hydrolase</keyword>
<dbReference type="InterPro" id="IPR003675">
    <property type="entry name" value="Rce1/LyrA-like_dom"/>
</dbReference>
<name>A0A0C1HXR2_STRCV</name>
<dbReference type="GO" id="GO:0004175">
    <property type="term" value="F:endopeptidase activity"/>
    <property type="evidence" value="ECO:0007669"/>
    <property type="project" value="UniProtKB-ARBA"/>
</dbReference>
<dbReference type="Proteomes" id="UP000031339">
    <property type="component" value="Unassembled WGS sequence"/>
</dbReference>
<keyword evidence="2" id="KW-1133">Transmembrane helix</keyword>